<reference evidence="2 3" key="1">
    <citation type="journal article" date="2016" name="Nat. Commun.">
        <title>Thousands of microbial genomes shed light on interconnected biogeochemical processes in an aquifer system.</title>
        <authorList>
            <person name="Anantharaman K."/>
            <person name="Brown C.T."/>
            <person name="Hug L.A."/>
            <person name="Sharon I."/>
            <person name="Castelle C.J."/>
            <person name="Probst A.J."/>
            <person name="Thomas B.C."/>
            <person name="Singh A."/>
            <person name="Wilkins M.J."/>
            <person name="Karaoz U."/>
            <person name="Brodie E.L."/>
            <person name="Williams K.H."/>
            <person name="Hubbard S.S."/>
            <person name="Banfield J.F."/>
        </authorList>
    </citation>
    <scope>NUCLEOTIDE SEQUENCE [LARGE SCALE GENOMIC DNA]</scope>
</reference>
<dbReference type="AlphaFoldDB" id="A0A1F5YZ96"/>
<evidence type="ECO:0000259" key="1">
    <source>
        <dbReference type="Pfam" id="PF08241"/>
    </source>
</evidence>
<dbReference type="InterPro" id="IPR013216">
    <property type="entry name" value="Methyltransf_11"/>
</dbReference>
<evidence type="ECO:0000313" key="3">
    <source>
        <dbReference type="Proteomes" id="UP000177354"/>
    </source>
</evidence>
<dbReference type="PANTHER" id="PTHR43591">
    <property type="entry name" value="METHYLTRANSFERASE"/>
    <property type="match status" value="1"/>
</dbReference>
<dbReference type="InterPro" id="IPR029063">
    <property type="entry name" value="SAM-dependent_MTases_sf"/>
</dbReference>
<accession>A0A1F5YZ96</accession>
<dbReference type="SUPFAM" id="SSF53335">
    <property type="entry name" value="S-adenosyl-L-methionine-dependent methyltransferases"/>
    <property type="match status" value="1"/>
</dbReference>
<dbReference type="Pfam" id="PF08241">
    <property type="entry name" value="Methyltransf_11"/>
    <property type="match status" value="1"/>
</dbReference>
<organism evidence="2 3">
    <name type="scientific">Candidatus Gottesmanbacteria bacterium RIFCSPHIGHO2_01_FULL_40_15</name>
    <dbReference type="NCBI Taxonomy" id="1798376"/>
    <lineage>
        <taxon>Bacteria</taxon>
        <taxon>Candidatus Gottesmaniibacteriota</taxon>
    </lineage>
</organism>
<name>A0A1F5YZ96_9BACT</name>
<dbReference type="Gene3D" id="3.40.50.150">
    <property type="entry name" value="Vaccinia Virus protein VP39"/>
    <property type="match status" value="1"/>
</dbReference>
<dbReference type="GO" id="GO:0008757">
    <property type="term" value="F:S-adenosylmethionine-dependent methyltransferase activity"/>
    <property type="evidence" value="ECO:0007669"/>
    <property type="project" value="InterPro"/>
</dbReference>
<feature type="domain" description="Methyltransferase type 11" evidence="1">
    <location>
        <begin position="44"/>
        <end position="147"/>
    </location>
</feature>
<gene>
    <name evidence="2" type="ORF">A2777_04485</name>
</gene>
<proteinExistence type="predicted"/>
<protein>
    <recommendedName>
        <fullName evidence="1">Methyltransferase type 11 domain-containing protein</fullName>
    </recommendedName>
</protein>
<comment type="caution">
    <text evidence="2">The sequence shown here is derived from an EMBL/GenBank/DDBJ whole genome shotgun (WGS) entry which is preliminary data.</text>
</comment>
<dbReference type="Proteomes" id="UP000177354">
    <property type="component" value="Unassembled WGS sequence"/>
</dbReference>
<sequence>MIQEIYNHFYLEKYLLTINSLYTQSKYRMVLQNLPELQPKSRILDIGCNVSTVHKSGLPHLIKQKFDSVDYIGLDLNEEFFDEFQIEQEFRISGSNNQIVGNCESLPLQDESIDFILALDVLDHIPDPQKSINEIFRVIKPEGEAIIVVPSLYKLASVKNRPDFSYIDNKRSTTEITSLSNEEWIKKIKDPGFQICQVTGFAYSLALPYLLWTEKQFVPQRFKKDIHKPTSGLHKDIIQIINLALSPEDSLLIDESLRQKISSVQSLKQLVLQYYPDLNEPNDQEVLWLLWTIPLTLRIHPDYEVRSEIKNSEEELLKIIKKNSNQMSTEALTRLRQLETYLNSPESFKQMGSNSLMIKVKKKI</sequence>
<dbReference type="CDD" id="cd02440">
    <property type="entry name" value="AdoMet_MTases"/>
    <property type="match status" value="1"/>
</dbReference>
<evidence type="ECO:0000313" key="2">
    <source>
        <dbReference type="EMBL" id="OGG05501.1"/>
    </source>
</evidence>
<dbReference type="EMBL" id="MFJF01000032">
    <property type="protein sequence ID" value="OGG05501.1"/>
    <property type="molecule type" value="Genomic_DNA"/>
</dbReference>